<gene>
    <name evidence="1" type="ORF">S06H3_28419</name>
</gene>
<name>X1MBL7_9ZZZZ</name>
<reference evidence="1" key="1">
    <citation type="journal article" date="2014" name="Front. Microbiol.">
        <title>High frequency of phylogenetically diverse reductive dehalogenase-homologous genes in deep subseafloor sedimentary metagenomes.</title>
        <authorList>
            <person name="Kawai M."/>
            <person name="Futagami T."/>
            <person name="Toyoda A."/>
            <person name="Takaki Y."/>
            <person name="Nishi S."/>
            <person name="Hori S."/>
            <person name="Arai W."/>
            <person name="Tsubouchi T."/>
            <person name="Morono Y."/>
            <person name="Uchiyama I."/>
            <person name="Ito T."/>
            <person name="Fujiyama A."/>
            <person name="Inagaki F."/>
            <person name="Takami H."/>
        </authorList>
    </citation>
    <scope>NUCLEOTIDE SEQUENCE</scope>
    <source>
        <strain evidence="1">Expedition CK06-06</strain>
    </source>
</reference>
<feature type="non-terminal residue" evidence="1">
    <location>
        <position position="34"/>
    </location>
</feature>
<protein>
    <submittedName>
        <fullName evidence="1">Uncharacterized protein</fullName>
    </submittedName>
</protein>
<dbReference type="AlphaFoldDB" id="X1MBL7"/>
<evidence type="ECO:0000313" key="1">
    <source>
        <dbReference type="EMBL" id="GAI28683.1"/>
    </source>
</evidence>
<proteinExistence type="predicted"/>
<organism evidence="1">
    <name type="scientific">marine sediment metagenome</name>
    <dbReference type="NCBI Taxonomy" id="412755"/>
    <lineage>
        <taxon>unclassified sequences</taxon>
        <taxon>metagenomes</taxon>
        <taxon>ecological metagenomes</taxon>
    </lineage>
</organism>
<accession>X1MBL7</accession>
<sequence length="34" mass="3719">MQAMRKEQIKMPDGSDTIIDSAELAQAAGDLVRE</sequence>
<comment type="caution">
    <text evidence="1">The sequence shown here is derived from an EMBL/GenBank/DDBJ whole genome shotgun (WGS) entry which is preliminary data.</text>
</comment>
<dbReference type="EMBL" id="BARV01016583">
    <property type="protein sequence ID" value="GAI28683.1"/>
    <property type="molecule type" value="Genomic_DNA"/>
</dbReference>